<name>A0A8H3KTT2_9GLOM</name>
<sequence length="261" mass="30782">MQGALLILFPPTPPINRIIPDVNSVVSCLRQLLDLGFQLTEIVMEEAFRLFEHRLNEIGDLLLSSFQEICRESKSTIVRSCLIQTMKPERNHRKFDLLEFLINRVDQPEVARKKYGSNSRITQQCFDDIIESRIWIDLKLQENPGIDVPETSYLQAFNAICSIYLQFCNDLIPLKTNYLPYLKLVDDEKIIETFFEAGLATLFGLKSEYKFSYDINYEYNRIQVNFTKNNKRKFNEMLYHELDRLYENFHIDLKNLMVLSL</sequence>
<comment type="caution">
    <text evidence="1">The sequence shown here is derived from an EMBL/GenBank/DDBJ whole genome shotgun (WGS) entry which is preliminary data.</text>
</comment>
<dbReference type="Proteomes" id="UP000615446">
    <property type="component" value="Unassembled WGS sequence"/>
</dbReference>
<reference evidence="1" key="1">
    <citation type="submission" date="2019-10" db="EMBL/GenBank/DDBJ databases">
        <title>Conservation and host-specific expression of non-tandemly repeated heterogenous ribosome RNA gene in arbuscular mycorrhizal fungi.</title>
        <authorList>
            <person name="Maeda T."/>
            <person name="Kobayashi Y."/>
            <person name="Nakagawa T."/>
            <person name="Ezawa T."/>
            <person name="Yamaguchi K."/>
            <person name="Bino T."/>
            <person name="Nishimoto Y."/>
            <person name="Shigenobu S."/>
            <person name="Kawaguchi M."/>
        </authorList>
    </citation>
    <scope>NUCLEOTIDE SEQUENCE</scope>
    <source>
        <strain evidence="1">HR1</strain>
    </source>
</reference>
<accession>A0A8H3KTT2</accession>
<gene>
    <name evidence="1" type="ORF">RCL2_000140900</name>
</gene>
<dbReference type="EMBL" id="BLAL01000011">
    <property type="protein sequence ID" value="GES73903.1"/>
    <property type="molecule type" value="Genomic_DNA"/>
</dbReference>
<protein>
    <submittedName>
        <fullName evidence="1">Uncharacterized protein</fullName>
    </submittedName>
</protein>
<organism evidence="1 2">
    <name type="scientific">Rhizophagus clarus</name>
    <dbReference type="NCBI Taxonomy" id="94130"/>
    <lineage>
        <taxon>Eukaryota</taxon>
        <taxon>Fungi</taxon>
        <taxon>Fungi incertae sedis</taxon>
        <taxon>Mucoromycota</taxon>
        <taxon>Glomeromycotina</taxon>
        <taxon>Glomeromycetes</taxon>
        <taxon>Glomerales</taxon>
        <taxon>Glomeraceae</taxon>
        <taxon>Rhizophagus</taxon>
    </lineage>
</organism>
<proteinExistence type="predicted"/>
<evidence type="ECO:0000313" key="2">
    <source>
        <dbReference type="Proteomes" id="UP000615446"/>
    </source>
</evidence>
<dbReference type="OrthoDB" id="270318at2759"/>
<dbReference type="AlphaFoldDB" id="A0A8H3KTT2"/>
<evidence type="ECO:0000313" key="1">
    <source>
        <dbReference type="EMBL" id="GES73903.1"/>
    </source>
</evidence>